<dbReference type="RefSeq" id="WP_186641943.1">
    <property type="nucleotide sequence ID" value="NZ_JACOAF010000058.1"/>
</dbReference>
<proteinExistence type="predicted"/>
<gene>
    <name evidence="1" type="ORF">H7U12_21305</name>
</gene>
<keyword evidence="2" id="KW-1185">Reference proteome</keyword>
<sequence length="151" mass="17958">MNLELIRSDRTDELEQFLANIVIKLKSFSQDLHKLNPTDFLPRYNKARIEIKNNTETTIEYLLLRVFRTGSSIGNDNFDTLPIRTYNLKPKEKAEYELMIFDPFNVAFTEMEISVATEKDWKERQKVENWLSKAGEFSYRVKKSWIRSLIK</sequence>
<accession>A0ABR6VZ54</accession>
<protein>
    <submittedName>
        <fullName evidence="1">Uncharacterized protein</fullName>
    </submittedName>
</protein>
<dbReference type="Proteomes" id="UP000659698">
    <property type="component" value="Unassembled WGS sequence"/>
</dbReference>
<comment type="caution">
    <text evidence="1">The sequence shown here is derived from an EMBL/GenBank/DDBJ whole genome shotgun (WGS) entry which is preliminary data.</text>
</comment>
<evidence type="ECO:0000313" key="2">
    <source>
        <dbReference type="Proteomes" id="UP000659698"/>
    </source>
</evidence>
<dbReference type="EMBL" id="JACOAF010000058">
    <property type="protein sequence ID" value="MBC3542235.1"/>
    <property type="molecule type" value="Genomic_DNA"/>
</dbReference>
<name>A0ABR6VZ54_9BACT</name>
<evidence type="ECO:0000313" key="1">
    <source>
        <dbReference type="EMBL" id="MBC3542235.1"/>
    </source>
</evidence>
<organism evidence="1 2">
    <name type="scientific">Rufibacter sediminis</name>
    <dbReference type="NCBI Taxonomy" id="2762756"/>
    <lineage>
        <taxon>Bacteria</taxon>
        <taxon>Pseudomonadati</taxon>
        <taxon>Bacteroidota</taxon>
        <taxon>Cytophagia</taxon>
        <taxon>Cytophagales</taxon>
        <taxon>Hymenobacteraceae</taxon>
        <taxon>Rufibacter</taxon>
    </lineage>
</organism>
<reference evidence="1 2" key="1">
    <citation type="journal article" date="2019" name="Int. J. Syst. Evol. Microbiol.">
        <title>Rufibacter sediminis sp. nov., isolated from freshwater lake sediment.</title>
        <authorList>
            <person name="Qu J.H."/>
            <person name="Zhang L.J."/>
            <person name="Fu Y.H."/>
            <person name="Li H.F."/>
        </authorList>
    </citation>
    <scope>NUCLEOTIDE SEQUENCE [LARGE SCALE GENOMIC DNA]</scope>
    <source>
        <strain evidence="1 2">H-1</strain>
    </source>
</reference>